<dbReference type="Pfam" id="PF10509">
    <property type="entry name" value="GalKase_gal_bdg"/>
    <property type="match status" value="1"/>
</dbReference>
<dbReference type="GO" id="GO:0004335">
    <property type="term" value="F:galactokinase activity"/>
    <property type="evidence" value="ECO:0007669"/>
    <property type="project" value="InterPro"/>
</dbReference>
<organism evidence="7 8">
    <name type="scientific">Hymenobacter edaphi</name>
    <dbReference type="NCBI Taxonomy" id="2211146"/>
    <lineage>
        <taxon>Bacteria</taxon>
        <taxon>Pseudomonadati</taxon>
        <taxon>Bacteroidota</taxon>
        <taxon>Cytophagia</taxon>
        <taxon>Cytophagales</taxon>
        <taxon>Hymenobacteraceae</taxon>
        <taxon>Hymenobacter</taxon>
    </lineage>
</organism>
<dbReference type="GO" id="GO:0006012">
    <property type="term" value="P:galactose metabolic process"/>
    <property type="evidence" value="ECO:0007669"/>
    <property type="project" value="InterPro"/>
</dbReference>
<dbReference type="GO" id="GO:0005829">
    <property type="term" value="C:cytosol"/>
    <property type="evidence" value="ECO:0007669"/>
    <property type="project" value="TreeGrafter"/>
</dbReference>
<evidence type="ECO:0000313" key="8">
    <source>
        <dbReference type="Proteomes" id="UP000248553"/>
    </source>
</evidence>
<protein>
    <submittedName>
        <fullName evidence="7">Galactokinase</fullName>
    </submittedName>
</protein>
<evidence type="ECO:0000259" key="5">
    <source>
        <dbReference type="Pfam" id="PF00288"/>
    </source>
</evidence>
<dbReference type="EMBL" id="QHKM01000001">
    <property type="protein sequence ID" value="RAK69504.1"/>
    <property type="molecule type" value="Genomic_DNA"/>
</dbReference>
<dbReference type="Proteomes" id="UP000248553">
    <property type="component" value="Unassembled WGS sequence"/>
</dbReference>
<feature type="domain" description="GHMP kinase N-terminal" evidence="5">
    <location>
        <begin position="115"/>
        <end position="193"/>
    </location>
</feature>
<keyword evidence="3 7" id="KW-0808">Transferase</keyword>
<accession>A0A328BUE5</accession>
<feature type="domain" description="Galactokinase N-terminal" evidence="6">
    <location>
        <begin position="25"/>
        <end position="71"/>
    </location>
</feature>
<dbReference type="InterPro" id="IPR000705">
    <property type="entry name" value="Galactokinase"/>
</dbReference>
<dbReference type="GO" id="GO:0005524">
    <property type="term" value="F:ATP binding"/>
    <property type="evidence" value="ECO:0007669"/>
    <property type="project" value="UniProtKB-KW"/>
</dbReference>
<dbReference type="PRINTS" id="PR00473">
    <property type="entry name" value="GALCTOKINASE"/>
</dbReference>
<evidence type="ECO:0000256" key="2">
    <source>
        <dbReference type="ARBA" id="ARBA00022741"/>
    </source>
</evidence>
<dbReference type="InterPro" id="IPR036554">
    <property type="entry name" value="GHMP_kinase_C_sf"/>
</dbReference>
<dbReference type="SUPFAM" id="SSF55060">
    <property type="entry name" value="GHMP Kinase, C-terminal domain"/>
    <property type="match status" value="1"/>
</dbReference>
<keyword evidence="4" id="KW-0067">ATP-binding</keyword>
<dbReference type="Gene3D" id="3.30.230.10">
    <property type="match status" value="1"/>
</dbReference>
<keyword evidence="3 7" id="KW-0418">Kinase</keyword>
<evidence type="ECO:0000259" key="6">
    <source>
        <dbReference type="Pfam" id="PF10509"/>
    </source>
</evidence>
<dbReference type="Gene3D" id="3.30.70.890">
    <property type="entry name" value="GHMP kinase, C-terminal domain"/>
    <property type="match status" value="1"/>
</dbReference>
<proteinExistence type="inferred from homology"/>
<dbReference type="InterPro" id="IPR020568">
    <property type="entry name" value="Ribosomal_Su5_D2-typ_SF"/>
</dbReference>
<comment type="similarity">
    <text evidence="1">Belongs to the GHMP kinase family. GalK subfamily.</text>
</comment>
<keyword evidence="8" id="KW-1185">Reference proteome</keyword>
<sequence>MLPGAGFDSDLFMGASSLAADLAADFQLHFGAAPVVVRAPARVTLLGKHLEHYEGWVLPAALDREAVVAVALNHTGRVRLYSYDSDVMVEAPLAATGPPGAKSWMYRLLGVAAGFQQLGFALPGFDCMFGGNIPVGAGLSPAAAVASGLAYALNHLLGACLDGLALARLAQRAEYLEADHPAGLIDYVAALCGSPGHLPRLDCRTLQVELLPFDAAQYRFVLCDAGISRSRASAGYAVRHQECAAGLAVLRRHYPELRGLRDVTPMQLHRYRQEMGESVYRRCAFVLAEHQRVELAAMHLQAGNVRALGQHMYAAHAGLRNDYAVSCPELDELVLIAQEFAGTLGACMLGGLSSCTLNLLPAAAADAFVRHVAAAYQQRRDGALVTYQAGISPGVGLIDEAALAAVAR</sequence>
<dbReference type="InterPro" id="IPR006206">
    <property type="entry name" value="Mevalonate/galactokinase"/>
</dbReference>
<dbReference type="PANTHER" id="PTHR10457">
    <property type="entry name" value="MEVALONATE KINASE/GALACTOKINASE"/>
    <property type="match status" value="1"/>
</dbReference>
<name>A0A328BUE5_9BACT</name>
<comment type="caution">
    <text evidence="7">The sequence shown here is derived from an EMBL/GenBank/DDBJ whole genome shotgun (WGS) entry which is preliminary data.</text>
</comment>
<evidence type="ECO:0000313" key="7">
    <source>
        <dbReference type="EMBL" id="RAK69504.1"/>
    </source>
</evidence>
<dbReference type="PIRSF" id="PIRSF000530">
    <property type="entry name" value="Galactokinase"/>
    <property type="match status" value="1"/>
</dbReference>
<dbReference type="AlphaFoldDB" id="A0A328BUE5"/>
<dbReference type="InterPro" id="IPR019539">
    <property type="entry name" value="GalKase_N"/>
</dbReference>
<keyword evidence="2" id="KW-0547">Nucleotide-binding</keyword>
<gene>
    <name evidence="7" type="ORF">DLM85_01175</name>
</gene>
<dbReference type="InterPro" id="IPR014721">
    <property type="entry name" value="Ribsml_uS5_D2-typ_fold_subgr"/>
</dbReference>
<dbReference type="Pfam" id="PF00288">
    <property type="entry name" value="GHMP_kinases_N"/>
    <property type="match status" value="1"/>
</dbReference>
<evidence type="ECO:0000256" key="4">
    <source>
        <dbReference type="ARBA" id="ARBA00022840"/>
    </source>
</evidence>
<dbReference type="PRINTS" id="PR00959">
    <property type="entry name" value="MEVGALKINASE"/>
</dbReference>
<reference evidence="8" key="1">
    <citation type="submission" date="2018-05" db="EMBL/GenBank/DDBJ databases">
        <authorList>
            <person name="Nie L."/>
        </authorList>
    </citation>
    <scope>NUCLEOTIDE SEQUENCE [LARGE SCALE GENOMIC DNA]</scope>
    <source>
        <strain evidence="8">NL</strain>
    </source>
</reference>
<dbReference type="SUPFAM" id="SSF54211">
    <property type="entry name" value="Ribosomal protein S5 domain 2-like"/>
    <property type="match status" value="1"/>
</dbReference>
<evidence type="ECO:0000256" key="1">
    <source>
        <dbReference type="ARBA" id="ARBA00006566"/>
    </source>
</evidence>
<dbReference type="InterPro" id="IPR006204">
    <property type="entry name" value="GHMP_kinase_N_dom"/>
</dbReference>
<evidence type="ECO:0000256" key="3">
    <source>
        <dbReference type="ARBA" id="ARBA00022777"/>
    </source>
</evidence>
<dbReference type="PANTHER" id="PTHR10457:SF7">
    <property type="entry name" value="GALACTOKINASE-RELATED"/>
    <property type="match status" value="1"/>
</dbReference>